<accession>A0ABR7PCP7</accession>
<dbReference type="InterPro" id="IPR036390">
    <property type="entry name" value="WH_DNA-bd_sf"/>
</dbReference>
<dbReference type="PROSITE" id="PS00894">
    <property type="entry name" value="HTH_DEOR_1"/>
    <property type="match status" value="1"/>
</dbReference>
<dbReference type="Pfam" id="PF00455">
    <property type="entry name" value="DeoRC"/>
    <property type="match status" value="1"/>
</dbReference>
<protein>
    <submittedName>
        <fullName evidence="5">DeoR/GlpR transcriptional regulator</fullName>
    </submittedName>
</protein>
<dbReference type="InterPro" id="IPR001034">
    <property type="entry name" value="DeoR_HTH"/>
</dbReference>
<evidence type="ECO:0000256" key="2">
    <source>
        <dbReference type="ARBA" id="ARBA00023125"/>
    </source>
</evidence>
<sequence length="256" mass="27901">MLKNIREEIMLTEKRYEVILKCLNEKNSITVTELKELLGISESTIRRDLTALDKAGKLVKVFGGAVAVDSGFTTVEPSVAQKSGVNKEEKSRIAQYAASLISPNEFVYLDAGTTTGRMIEYITEKSAVFVTNAVSHAQRLAAEGFKVHLIGGELKGTTEAVVGNQAILNIQRLHFSKAFFGVNGISLRAGFSTPDYSEAMVKQTALHQARIAYVLADYSKFGNVSSVTFANLEEADVLTDRKPPESFSGCKNILVV</sequence>
<dbReference type="InterPro" id="IPR037171">
    <property type="entry name" value="NagB/RpiA_transferase-like"/>
</dbReference>
<keyword evidence="1" id="KW-0805">Transcription regulation</keyword>
<keyword evidence="3" id="KW-0804">Transcription</keyword>
<dbReference type="PANTHER" id="PTHR30363">
    <property type="entry name" value="HTH-TYPE TRANSCRIPTIONAL REGULATOR SRLR-RELATED"/>
    <property type="match status" value="1"/>
</dbReference>
<evidence type="ECO:0000256" key="3">
    <source>
        <dbReference type="ARBA" id="ARBA00023163"/>
    </source>
</evidence>
<dbReference type="Gene3D" id="1.10.10.10">
    <property type="entry name" value="Winged helix-like DNA-binding domain superfamily/Winged helix DNA-binding domain"/>
    <property type="match status" value="1"/>
</dbReference>
<dbReference type="SMART" id="SM00420">
    <property type="entry name" value="HTH_DEOR"/>
    <property type="match status" value="1"/>
</dbReference>
<keyword evidence="6" id="KW-1185">Reference proteome</keyword>
<dbReference type="SUPFAM" id="SSF46785">
    <property type="entry name" value="Winged helix' DNA-binding domain"/>
    <property type="match status" value="1"/>
</dbReference>
<keyword evidence="2" id="KW-0238">DNA-binding</keyword>
<dbReference type="InterPro" id="IPR014036">
    <property type="entry name" value="DeoR-like_C"/>
</dbReference>
<dbReference type="SUPFAM" id="SSF100950">
    <property type="entry name" value="NagB/RpiA/CoA transferase-like"/>
    <property type="match status" value="1"/>
</dbReference>
<dbReference type="Proteomes" id="UP000661649">
    <property type="component" value="Unassembled WGS sequence"/>
</dbReference>
<dbReference type="Pfam" id="PF08220">
    <property type="entry name" value="HTH_DeoR"/>
    <property type="match status" value="1"/>
</dbReference>
<comment type="caution">
    <text evidence="5">The sequence shown here is derived from an EMBL/GenBank/DDBJ whole genome shotgun (WGS) entry which is preliminary data.</text>
</comment>
<evidence type="ECO:0000256" key="1">
    <source>
        <dbReference type="ARBA" id="ARBA00023015"/>
    </source>
</evidence>
<dbReference type="InterPro" id="IPR018356">
    <property type="entry name" value="Tscrpt_reg_HTH_DeoR_CS"/>
</dbReference>
<dbReference type="InterPro" id="IPR050313">
    <property type="entry name" value="Carb_Metab_HTH_regulators"/>
</dbReference>
<dbReference type="PROSITE" id="PS51000">
    <property type="entry name" value="HTH_DEOR_2"/>
    <property type="match status" value="1"/>
</dbReference>
<proteinExistence type="predicted"/>
<name>A0ABR7PCP7_9FIRM</name>
<dbReference type="InterPro" id="IPR036388">
    <property type="entry name" value="WH-like_DNA-bd_sf"/>
</dbReference>
<feature type="domain" description="HTH deoR-type" evidence="4">
    <location>
        <begin position="12"/>
        <end position="67"/>
    </location>
</feature>
<dbReference type="PANTHER" id="PTHR30363:SF56">
    <property type="entry name" value="TRANSCRIPTIONAL REGULATOR, DEOR FAMILY"/>
    <property type="match status" value="1"/>
</dbReference>
<dbReference type="SMART" id="SM01134">
    <property type="entry name" value="DeoRC"/>
    <property type="match status" value="1"/>
</dbReference>
<dbReference type="Gene3D" id="3.40.50.1360">
    <property type="match status" value="1"/>
</dbReference>
<dbReference type="EMBL" id="JACRTP010000004">
    <property type="protein sequence ID" value="MBC8629200.1"/>
    <property type="molecule type" value="Genomic_DNA"/>
</dbReference>
<evidence type="ECO:0000313" key="6">
    <source>
        <dbReference type="Proteomes" id="UP000661649"/>
    </source>
</evidence>
<gene>
    <name evidence="5" type="ORF">H8712_11345</name>
</gene>
<reference evidence="5 6" key="1">
    <citation type="submission" date="2020-08" db="EMBL/GenBank/DDBJ databases">
        <title>Genome public.</title>
        <authorList>
            <person name="Liu C."/>
            <person name="Sun Q."/>
        </authorList>
    </citation>
    <scope>NUCLEOTIDE SEQUENCE [LARGE SCALE GENOMIC DNA]</scope>
    <source>
        <strain evidence="5 6">3_YM_SP_D4_24.mj</strain>
    </source>
</reference>
<evidence type="ECO:0000313" key="5">
    <source>
        <dbReference type="EMBL" id="MBC8629200.1"/>
    </source>
</evidence>
<dbReference type="PRINTS" id="PR00037">
    <property type="entry name" value="HTHLACR"/>
</dbReference>
<organism evidence="5 6">
    <name type="scientific">Blautia stercoris</name>
    <dbReference type="NCBI Taxonomy" id="871664"/>
    <lineage>
        <taxon>Bacteria</taxon>
        <taxon>Bacillati</taxon>
        <taxon>Bacillota</taxon>
        <taxon>Clostridia</taxon>
        <taxon>Lachnospirales</taxon>
        <taxon>Lachnospiraceae</taxon>
        <taxon>Blautia</taxon>
    </lineage>
</organism>
<evidence type="ECO:0000259" key="4">
    <source>
        <dbReference type="PROSITE" id="PS51000"/>
    </source>
</evidence>